<keyword evidence="3" id="KW-1185">Reference proteome</keyword>
<dbReference type="Proteomes" id="UP000466345">
    <property type="component" value="Unassembled WGS sequence"/>
</dbReference>
<dbReference type="AlphaFoldDB" id="A0A7K0CLT5"/>
<keyword evidence="1" id="KW-0812">Transmembrane</keyword>
<evidence type="ECO:0000313" key="2">
    <source>
        <dbReference type="EMBL" id="MQY14223.1"/>
    </source>
</evidence>
<feature type="transmembrane region" description="Helical" evidence="1">
    <location>
        <begin position="52"/>
        <end position="71"/>
    </location>
</feature>
<evidence type="ECO:0000313" key="3">
    <source>
        <dbReference type="Proteomes" id="UP000466345"/>
    </source>
</evidence>
<keyword evidence="1" id="KW-0472">Membrane</keyword>
<proteinExistence type="predicted"/>
<evidence type="ECO:0000256" key="1">
    <source>
        <dbReference type="SAM" id="Phobius"/>
    </source>
</evidence>
<sequence>MVVFIAVFTGLGVGIITYTCLRRQWSLAAKQTIALLAGFLGIARNHSGEGPSVLTAVIVAVPAAALVYAWTRHRERAAG</sequence>
<comment type="caution">
    <text evidence="2">The sequence shown here is derived from an EMBL/GenBank/DDBJ whole genome shotgun (WGS) entry which is preliminary data.</text>
</comment>
<accession>A0A7K0CLT5</accession>
<protein>
    <submittedName>
        <fullName evidence="2">Uncharacterized protein</fullName>
    </submittedName>
</protein>
<dbReference type="EMBL" id="WEGJ01000019">
    <property type="protein sequence ID" value="MQY14223.1"/>
    <property type="molecule type" value="Genomic_DNA"/>
</dbReference>
<reference evidence="2 3" key="1">
    <citation type="submission" date="2019-10" db="EMBL/GenBank/DDBJ databases">
        <title>Streptomyces smaragdinus sp. nov. and Streptomyces fabii sp. nov., isolated from the gut of fungus growing-termite Macrotermes natalensis.</title>
        <authorList>
            <person name="Schwitalla J."/>
            <person name="Benndorf R."/>
            <person name="Martin K."/>
            <person name="De Beer W."/>
            <person name="Kaster A.-K."/>
            <person name="Vollmers J."/>
            <person name="Poulsen M."/>
            <person name="Beemelmanns C."/>
        </authorList>
    </citation>
    <scope>NUCLEOTIDE SEQUENCE [LARGE SCALE GENOMIC DNA]</scope>
    <source>
        <strain evidence="2 3">RB5</strain>
    </source>
</reference>
<keyword evidence="1" id="KW-1133">Transmembrane helix</keyword>
<name>A0A7K0CLT5_9ACTN</name>
<organism evidence="2 3">
    <name type="scientific">Streptomyces smaragdinus</name>
    <dbReference type="NCBI Taxonomy" id="2585196"/>
    <lineage>
        <taxon>Bacteria</taxon>
        <taxon>Bacillati</taxon>
        <taxon>Actinomycetota</taxon>
        <taxon>Actinomycetes</taxon>
        <taxon>Kitasatosporales</taxon>
        <taxon>Streptomycetaceae</taxon>
        <taxon>Streptomyces</taxon>
    </lineage>
</organism>
<dbReference type="RefSeq" id="WP_153454692.1">
    <property type="nucleotide sequence ID" value="NZ_WEGJ01000019.1"/>
</dbReference>
<gene>
    <name evidence="2" type="ORF">SRB5_43850</name>
</gene>